<sequence length="187" mass="20876">MKLETLDLQIIDTHTHFYDPARPQGVPWPGQDDDFLYRRVMPEDYKSLAANQGVKGTVVVEASRWFEDNQWILDLAEADPFLVGFVGNIDIDSDDFESNLNHLAENPLFRGIRLGGGALGDVADQSFISRLDQLASLDLELDLLIDSSLLLSVNTISEKIPNLRIMINHIGHVPIDGQPPDKAWVEG</sequence>
<dbReference type="Gene3D" id="3.20.20.140">
    <property type="entry name" value="Metal-dependent hydrolases"/>
    <property type="match status" value="1"/>
</dbReference>
<dbReference type="SUPFAM" id="SSF51556">
    <property type="entry name" value="Metallo-dependent hydrolases"/>
    <property type="match status" value="1"/>
</dbReference>
<organism evidence="3">
    <name type="scientific">marine metagenome</name>
    <dbReference type="NCBI Taxonomy" id="408172"/>
    <lineage>
        <taxon>unclassified sequences</taxon>
        <taxon>metagenomes</taxon>
        <taxon>ecological metagenomes</taxon>
    </lineage>
</organism>
<evidence type="ECO:0000259" key="2">
    <source>
        <dbReference type="Pfam" id="PF04909"/>
    </source>
</evidence>
<dbReference type="AlphaFoldDB" id="A0A382PKB6"/>
<feature type="domain" description="Amidohydrolase-related" evidence="2">
    <location>
        <begin position="11"/>
        <end position="184"/>
    </location>
</feature>
<dbReference type="InterPro" id="IPR032466">
    <property type="entry name" value="Metal_Hydrolase"/>
</dbReference>
<name>A0A382PKB6_9ZZZZ</name>
<dbReference type="PANTHER" id="PTHR43569">
    <property type="entry name" value="AMIDOHYDROLASE"/>
    <property type="match status" value="1"/>
</dbReference>
<gene>
    <name evidence="3" type="ORF">METZ01_LOCUS326678</name>
</gene>
<dbReference type="InterPro" id="IPR006680">
    <property type="entry name" value="Amidohydro-rel"/>
</dbReference>
<feature type="non-terminal residue" evidence="3">
    <location>
        <position position="187"/>
    </location>
</feature>
<reference evidence="3" key="1">
    <citation type="submission" date="2018-05" db="EMBL/GenBank/DDBJ databases">
        <authorList>
            <person name="Lanie J.A."/>
            <person name="Ng W.-L."/>
            <person name="Kazmierczak K.M."/>
            <person name="Andrzejewski T.M."/>
            <person name="Davidsen T.M."/>
            <person name="Wayne K.J."/>
            <person name="Tettelin H."/>
            <person name="Glass J.I."/>
            <person name="Rusch D."/>
            <person name="Podicherti R."/>
            <person name="Tsui H.-C.T."/>
            <person name="Winkler M.E."/>
        </authorList>
    </citation>
    <scope>NUCLEOTIDE SEQUENCE</scope>
</reference>
<dbReference type="InterPro" id="IPR052350">
    <property type="entry name" value="Metallo-dep_Lactonases"/>
</dbReference>
<proteinExistence type="inferred from homology"/>
<comment type="similarity">
    <text evidence="1">Belongs to the metallo-dependent hydrolases superfamily.</text>
</comment>
<evidence type="ECO:0000256" key="1">
    <source>
        <dbReference type="ARBA" id="ARBA00038310"/>
    </source>
</evidence>
<protein>
    <recommendedName>
        <fullName evidence="2">Amidohydrolase-related domain-containing protein</fullName>
    </recommendedName>
</protein>
<dbReference type="Pfam" id="PF04909">
    <property type="entry name" value="Amidohydro_2"/>
    <property type="match status" value="1"/>
</dbReference>
<dbReference type="GO" id="GO:0016787">
    <property type="term" value="F:hydrolase activity"/>
    <property type="evidence" value="ECO:0007669"/>
    <property type="project" value="InterPro"/>
</dbReference>
<dbReference type="EMBL" id="UINC01108021">
    <property type="protein sequence ID" value="SVC73824.1"/>
    <property type="molecule type" value="Genomic_DNA"/>
</dbReference>
<evidence type="ECO:0000313" key="3">
    <source>
        <dbReference type="EMBL" id="SVC73824.1"/>
    </source>
</evidence>
<dbReference type="PANTHER" id="PTHR43569:SF2">
    <property type="entry name" value="AMIDOHYDROLASE-RELATED DOMAIN-CONTAINING PROTEIN"/>
    <property type="match status" value="1"/>
</dbReference>
<accession>A0A382PKB6</accession>